<dbReference type="PANTHER" id="PTHR39328">
    <property type="entry name" value="BLL2871 PROTEIN"/>
    <property type="match status" value="1"/>
</dbReference>
<evidence type="ECO:0000313" key="3">
    <source>
        <dbReference type="Proteomes" id="UP001241110"/>
    </source>
</evidence>
<dbReference type="Proteomes" id="UP001241110">
    <property type="component" value="Unassembled WGS sequence"/>
</dbReference>
<dbReference type="Pfam" id="PF06267">
    <property type="entry name" value="DUF1028"/>
    <property type="match status" value="1"/>
</dbReference>
<reference evidence="2" key="1">
    <citation type="submission" date="2023-05" db="EMBL/GenBank/DDBJ databases">
        <authorList>
            <person name="Zhang X."/>
        </authorList>
    </citation>
    <scope>NUCLEOTIDE SEQUENCE</scope>
    <source>
        <strain evidence="2">YF14B1</strain>
    </source>
</reference>
<dbReference type="EMBL" id="JASJOS010000011">
    <property type="protein sequence ID" value="MDJ1483637.1"/>
    <property type="molecule type" value="Genomic_DNA"/>
</dbReference>
<feature type="chain" id="PRO_5041947466" evidence="1">
    <location>
        <begin position="21"/>
        <end position="411"/>
    </location>
</feature>
<gene>
    <name evidence="2" type="ORF">QNI16_24270</name>
</gene>
<dbReference type="InterPro" id="IPR019734">
    <property type="entry name" value="TPR_rpt"/>
</dbReference>
<evidence type="ECO:0000256" key="1">
    <source>
        <dbReference type="SAM" id="SignalP"/>
    </source>
</evidence>
<dbReference type="InterPro" id="IPR010430">
    <property type="entry name" value="DUF1028"/>
</dbReference>
<dbReference type="PANTHER" id="PTHR39328:SF1">
    <property type="entry name" value="BLL2871 PROTEIN"/>
    <property type="match status" value="1"/>
</dbReference>
<sequence length="411" mass="45478">MKLKIALHLLFCGIVQLCMSQNLPSLVTDRNINSTFSIIAYDKATQEWGIAVATNNIYVGSSTIYIEPGLGAFSVIAETEPLYAVNGFKQLQQGKTIEQAIVSTVSTDSLADYRQVAGIDAKGHVYAMTGSSLKYWKGKAGHLTGESFVVMGNQLADNVLTSMAETFRTSQGTLAERLLQSLIAGQKAGGQINGKQSAALVVKGEKNEWFNQIDLRVDHSVQPFEDLQKLLNYHYGRIRLNQAMFAIRTKNIARGKLLLSQAEPMIEGWNGMYGKLAKAYLLLNDEKKAISIISKAIKENPYWKENLPAFYCLRHAPEIKLLLDETTFTLADWNNAISILIDLQKSAESIDLGQKILKQYPKSSYTNYLLAKAVLLNQNKSSAKSYLEKAIQLDKANADAQRLLTQLKGAS</sequence>
<name>A0AAE3QQI8_9BACT</name>
<proteinExistence type="predicted"/>
<feature type="signal peptide" evidence="1">
    <location>
        <begin position="1"/>
        <end position="20"/>
    </location>
</feature>
<comment type="caution">
    <text evidence="2">The sequence shown here is derived from an EMBL/GenBank/DDBJ whole genome shotgun (WGS) entry which is preliminary data.</text>
</comment>
<dbReference type="SUPFAM" id="SSF48452">
    <property type="entry name" value="TPR-like"/>
    <property type="match status" value="1"/>
</dbReference>
<accession>A0AAE3QQI8</accession>
<organism evidence="2 3">
    <name type="scientific">Xanthocytophaga flava</name>
    <dbReference type="NCBI Taxonomy" id="3048013"/>
    <lineage>
        <taxon>Bacteria</taxon>
        <taxon>Pseudomonadati</taxon>
        <taxon>Bacteroidota</taxon>
        <taxon>Cytophagia</taxon>
        <taxon>Cytophagales</taxon>
        <taxon>Rhodocytophagaceae</taxon>
        <taxon>Xanthocytophaga</taxon>
    </lineage>
</organism>
<evidence type="ECO:0000313" key="2">
    <source>
        <dbReference type="EMBL" id="MDJ1483637.1"/>
    </source>
</evidence>
<dbReference type="RefSeq" id="WP_313983779.1">
    <property type="nucleotide sequence ID" value="NZ_JASJOS010000011.1"/>
</dbReference>
<dbReference type="SUPFAM" id="SSF56235">
    <property type="entry name" value="N-terminal nucleophile aminohydrolases (Ntn hydrolases)"/>
    <property type="match status" value="1"/>
</dbReference>
<dbReference type="AlphaFoldDB" id="A0AAE3QQI8"/>
<protein>
    <submittedName>
        <fullName evidence="2">DUF1028 domain-containing protein</fullName>
    </submittedName>
</protein>
<dbReference type="Gene3D" id="1.25.40.10">
    <property type="entry name" value="Tetratricopeptide repeat domain"/>
    <property type="match status" value="1"/>
</dbReference>
<dbReference type="InterPro" id="IPR011990">
    <property type="entry name" value="TPR-like_helical_dom_sf"/>
</dbReference>
<keyword evidence="1" id="KW-0732">Signal</keyword>
<dbReference type="InterPro" id="IPR029055">
    <property type="entry name" value="Ntn_hydrolases_N"/>
</dbReference>
<dbReference type="Gene3D" id="3.60.20.10">
    <property type="entry name" value="Glutamine Phosphoribosylpyrophosphate, subunit 1, domain 1"/>
    <property type="match status" value="1"/>
</dbReference>
<dbReference type="SMART" id="SM00028">
    <property type="entry name" value="TPR"/>
    <property type="match status" value="3"/>
</dbReference>